<accession>A0A931IUD0</accession>
<dbReference type="Proteomes" id="UP000620139">
    <property type="component" value="Unassembled WGS sequence"/>
</dbReference>
<name>A0A931IUD0_9BURK</name>
<dbReference type="Pfam" id="PF00313">
    <property type="entry name" value="CSD"/>
    <property type="match status" value="1"/>
</dbReference>
<dbReference type="PANTHER" id="PTHR35458:SF8">
    <property type="entry name" value="SLR0650 PROTEIN"/>
    <property type="match status" value="1"/>
</dbReference>
<keyword evidence="3" id="KW-1185">Reference proteome</keyword>
<dbReference type="SUPFAM" id="SSF50249">
    <property type="entry name" value="Nucleic acid-binding proteins"/>
    <property type="match status" value="1"/>
</dbReference>
<dbReference type="Gene3D" id="3.40.50.1010">
    <property type="entry name" value="5'-nuclease"/>
    <property type="match status" value="1"/>
</dbReference>
<reference evidence="2" key="1">
    <citation type="submission" date="2020-12" db="EMBL/GenBank/DDBJ databases">
        <title>The genome sequence of Inhella sp. 4Y17.</title>
        <authorList>
            <person name="Liu Y."/>
        </authorList>
    </citation>
    <scope>NUCLEOTIDE SEQUENCE</scope>
    <source>
        <strain evidence="2">4Y10</strain>
    </source>
</reference>
<dbReference type="Gene3D" id="2.40.50.140">
    <property type="entry name" value="Nucleic acid-binding proteins"/>
    <property type="match status" value="1"/>
</dbReference>
<dbReference type="SMART" id="SM00357">
    <property type="entry name" value="CSP"/>
    <property type="match status" value="1"/>
</dbReference>
<dbReference type="InterPro" id="IPR021139">
    <property type="entry name" value="NYN"/>
</dbReference>
<protein>
    <submittedName>
        <fullName evidence="2">NYN domain-containing protein</fullName>
    </submittedName>
</protein>
<evidence type="ECO:0000313" key="3">
    <source>
        <dbReference type="Proteomes" id="UP000620139"/>
    </source>
</evidence>
<dbReference type="CDD" id="cd04458">
    <property type="entry name" value="CSP_CDS"/>
    <property type="match status" value="1"/>
</dbReference>
<dbReference type="Pfam" id="PF01936">
    <property type="entry name" value="NYN"/>
    <property type="match status" value="1"/>
</dbReference>
<dbReference type="PANTHER" id="PTHR35458">
    <property type="entry name" value="SLR0755 PROTEIN"/>
    <property type="match status" value="1"/>
</dbReference>
<sequence>MSASVCRIAVFYDGTYFNKVSNYYLYQHERRARLSLKGIHDFVCAEVARLEGAHLSRCQVVDASYFRARLTAPMAQERDRLYGERMFEDMLVRADVNLYQQHVTVLADGSFEERRVDVWMALEAYEAAVLKRYDVVVLLTGDGDFVPLVRKLTGLGTRVMLLGWDFSFEREGKLHRTQVSHALLERATYPVMMGEVIEQRRDEALINGLFFARAPEFSPRPAAPQAALTAAPAPTPEELDADERPGVLANWFADKGYGFIRPTLGGDNLFFHVSELVEGDALDLQPQSAVSYHMVQGDRGPVAKQVRLLRA</sequence>
<dbReference type="InterPro" id="IPR047140">
    <property type="entry name" value="LabA"/>
</dbReference>
<evidence type="ECO:0000313" key="2">
    <source>
        <dbReference type="EMBL" id="MBH9552117.1"/>
    </source>
</evidence>
<dbReference type="InterPro" id="IPR002059">
    <property type="entry name" value="CSP_DNA-bd"/>
</dbReference>
<organism evidence="2 3">
    <name type="scientific">Inhella gelatinilytica</name>
    <dbReference type="NCBI Taxonomy" id="2795030"/>
    <lineage>
        <taxon>Bacteria</taxon>
        <taxon>Pseudomonadati</taxon>
        <taxon>Pseudomonadota</taxon>
        <taxon>Betaproteobacteria</taxon>
        <taxon>Burkholderiales</taxon>
        <taxon>Sphaerotilaceae</taxon>
        <taxon>Inhella</taxon>
    </lineage>
</organism>
<dbReference type="GO" id="GO:0004540">
    <property type="term" value="F:RNA nuclease activity"/>
    <property type="evidence" value="ECO:0007669"/>
    <property type="project" value="InterPro"/>
</dbReference>
<proteinExistence type="predicted"/>
<dbReference type="PROSITE" id="PS51857">
    <property type="entry name" value="CSD_2"/>
    <property type="match status" value="1"/>
</dbReference>
<dbReference type="InterPro" id="IPR012340">
    <property type="entry name" value="NA-bd_OB-fold"/>
</dbReference>
<comment type="caution">
    <text evidence="2">The sequence shown here is derived from an EMBL/GenBank/DDBJ whole genome shotgun (WGS) entry which is preliminary data.</text>
</comment>
<dbReference type="AlphaFoldDB" id="A0A931IUD0"/>
<evidence type="ECO:0000259" key="1">
    <source>
        <dbReference type="PROSITE" id="PS51857"/>
    </source>
</evidence>
<dbReference type="EMBL" id="JAEDAL010000001">
    <property type="protein sequence ID" value="MBH9552117.1"/>
    <property type="molecule type" value="Genomic_DNA"/>
</dbReference>
<dbReference type="InterPro" id="IPR011129">
    <property type="entry name" value="CSD"/>
</dbReference>
<dbReference type="GO" id="GO:0005829">
    <property type="term" value="C:cytosol"/>
    <property type="evidence" value="ECO:0007669"/>
    <property type="project" value="UniProtKB-ARBA"/>
</dbReference>
<dbReference type="GO" id="GO:0003676">
    <property type="term" value="F:nucleic acid binding"/>
    <property type="evidence" value="ECO:0007669"/>
    <property type="project" value="InterPro"/>
</dbReference>
<gene>
    <name evidence="2" type="ORF">I7X43_04555</name>
</gene>
<feature type="domain" description="CSD" evidence="1">
    <location>
        <begin position="243"/>
        <end position="308"/>
    </location>
</feature>
<dbReference type="RefSeq" id="WP_198099690.1">
    <property type="nucleotide sequence ID" value="NZ_JAEDAL010000001.1"/>
</dbReference>